<name>A0A917DKK0_9BACT</name>
<dbReference type="AlphaFoldDB" id="A0A917DKK0"/>
<dbReference type="RefSeq" id="WP_188764547.1">
    <property type="nucleotide sequence ID" value="NZ_BMKK01000001.1"/>
</dbReference>
<dbReference type="EMBL" id="BMKK01000001">
    <property type="protein sequence ID" value="GGD44925.1"/>
    <property type="molecule type" value="Genomic_DNA"/>
</dbReference>
<comment type="caution">
    <text evidence="1">The sequence shown here is derived from an EMBL/GenBank/DDBJ whole genome shotgun (WGS) entry which is preliminary data.</text>
</comment>
<reference evidence="1" key="1">
    <citation type="journal article" date="2014" name="Int. J. Syst. Evol. Microbiol.">
        <title>Complete genome sequence of Corynebacterium casei LMG S-19264T (=DSM 44701T), isolated from a smear-ripened cheese.</title>
        <authorList>
            <consortium name="US DOE Joint Genome Institute (JGI-PGF)"/>
            <person name="Walter F."/>
            <person name="Albersmeier A."/>
            <person name="Kalinowski J."/>
            <person name="Ruckert C."/>
        </authorList>
    </citation>
    <scope>NUCLEOTIDE SEQUENCE</scope>
    <source>
        <strain evidence="1">CGMCC 1.15958</strain>
    </source>
</reference>
<sequence length="78" mass="9131">MENERNLITPRQALKNECDKLLASIDKFMTKAQAMGYRVDIDARLYLDHKSIRAELYKPLVEIEGIKWFDKKEVSDGE</sequence>
<evidence type="ECO:0000313" key="1">
    <source>
        <dbReference type="EMBL" id="GGD44925.1"/>
    </source>
</evidence>
<protein>
    <submittedName>
        <fullName evidence="1">Uncharacterized protein</fullName>
    </submittedName>
</protein>
<evidence type="ECO:0000313" key="2">
    <source>
        <dbReference type="Proteomes" id="UP000609064"/>
    </source>
</evidence>
<dbReference type="Proteomes" id="UP000609064">
    <property type="component" value="Unassembled WGS sequence"/>
</dbReference>
<keyword evidence="2" id="KW-1185">Reference proteome</keyword>
<proteinExistence type="predicted"/>
<accession>A0A917DKK0</accession>
<reference evidence="1" key="2">
    <citation type="submission" date="2020-09" db="EMBL/GenBank/DDBJ databases">
        <authorList>
            <person name="Sun Q."/>
            <person name="Zhou Y."/>
        </authorList>
    </citation>
    <scope>NUCLEOTIDE SEQUENCE</scope>
    <source>
        <strain evidence="1">CGMCC 1.15958</strain>
    </source>
</reference>
<organism evidence="1 2">
    <name type="scientific">Emticicia aquatilis</name>
    <dbReference type="NCBI Taxonomy" id="1537369"/>
    <lineage>
        <taxon>Bacteria</taxon>
        <taxon>Pseudomonadati</taxon>
        <taxon>Bacteroidota</taxon>
        <taxon>Cytophagia</taxon>
        <taxon>Cytophagales</taxon>
        <taxon>Leadbetterellaceae</taxon>
        <taxon>Emticicia</taxon>
    </lineage>
</organism>
<gene>
    <name evidence="1" type="ORF">GCM10011514_06180</name>
</gene>